<comment type="caution">
    <text evidence="3">The sequence shown here is derived from an EMBL/GenBank/DDBJ whole genome shotgun (WGS) entry which is preliminary data.</text>
</comment>
<feature type="compositionally biased region" description="Basic and acidic residues" evidence="1">
    <location>
        <begin position="1656"/>
        <end position="1670"/>
    </location>
</feature>
<reference evidence="3 4" key="1">
    <citation type="submission" date="2021-03" db="EMBL/GenBank/DDBJ databases">
        <title>Genomic Encyclopedia of Type Strains, Phase IV (KMG-IV): sequencing the most valuable type-strain genomes for metagenomic binning, comparative biology and taxonomic classification.</title>
        <authorList>
            <person name="Goeker M."/>
        </authorList>
    </citation>
    <scope>NUCLEOTIDE SEQUENCE [LARGE SCALE GENOMIC DNA]</scope>
    <source>
        <strain evidence="3 4">DSM 101872</strain>
    </source>
</reference>
<dbReference type="NCBIfam" id="TIGR02331">
    <property type="entry name" value="rib_alpha"/>
    <property type="match status" value="9"/>
</dbReference>
<name>A0ABS4MDE5_9LACO</name>
<dbReference type="RefSeq" id="WP_245328712.1">
    <property type="nucleotide sequence ID" value="NZ_JAGGLU010000003.1"/>
</dbReference>
<feature type="compositionally biased region" description="Polar residues" evidence="1">
    <location>
        <begin position="1721"/>
        <end position="1740"/>
    </location>
</feature>
<dbReference type="Pfam" id="PF08428">
    <property type="entry name" value="Rib"/>
    <property type="match status" value="10"/>
</dbReference>
<feature type="region of interest" description="Disordered" evidence="1">
    <location>
        <begin position="1101"/>
        <end position="1127"/>
    </location>
</feature>
<dbReference type="InterPro" id="IPR012706">
    <property type="entry name" value="Rib_alpha_Esp_rpt"/>
</dbReference>
<feature type="compositionally biased region" description="Basic and acidic residues" evidence="1">
    <location>
        <begin position="1504"/>
        <end position="1518"/>
    </location>
</feature>
<keyword evidence="4" id="KW-1185">Reference proteome</keyword>
<feature type="compositionally biased region" description="Basic and acidic residues" evidence="1">
    <location>
        <begin position="1437"/>
        <end position="1452"/>
    </location>
</feature>
<feature type="compositionally biased region" description="Basic and acidic residues" evidence="1">
    <location>
        <begin position="1929"/>
        <end position="1951"/>
    </location>
</feature>
<feature type="compositionally biased region" description="Basic and acidic residues" evidence="1">
    <location>
        <begin position="1289"/>
        <end position="1300"/>
    </location>
</feature>
<feature type="region of interest" description="Disordered" evidence="1">
    <location>
        <begin position="50"/>
        <end position="128"/>
    </location>
</feature>
<feature type="region of interest" description="Disordered" evidence="1">
    <location>
        <begin position="140"/>
        <end position="171"/>
    </location>
</feature>
<evidence type="ECO:0000256" key="1">
    <source>
        <dbReference type="SAM" id="MobiDB-lite"/>
    </source>
</evidence>
<evidence type="ECO:0000313" key="4">
    <source>
        <dbReference type="Proteomes" id="UP001519292"/>
    </source>
</evidence>
<organism evidence="3 4">
    <name type="scientific">Lactobacillus colini</name>
    <dbReference type="NCBI Taxonomy" id="1819254"/>
    <lineage>
        <taxon>Bacteria</taxon>
        <taxon>Bacillati</taxon>
        <taxon>Bacillota</taxon>
        <taxon>Bacilli</taxon>
        <taxon>Lactobacillales</taxon>
        <taxon>Lactobacillaceae</taxon>
        <taxon>Lactobacillus</taxon>
    </lineage>
</organism>
<feature type="compositionally biased region" description="Polar residues" evidence="1">
    <location>
        <begin position="1258"/>
        <end position="1286"/>
    </location>
</feature>
<feature type="region of interest" description="Disordered" evidence="1">
    <location>
        <begin position="1486"/>
        <end position="1698"/>
    </location>
</feature>
<feature type="compositionally biased region" description="Polar residues" evidence="1">
    <location>
        <begin position="140"/>
        <end position="149"/>
    </location>
</feature>
<feature type="compositionally biased region" description="Basic and acidic residues" evidence="1">
    <location>
        <begin position="1887"/>
        <end position="1910"/>
    </location>
</feature>
<feature type="domain" description="Rib" evidence="2">
    <location>
        <begin position="1715"/>
        <end position="1790"/>
    </location>
</feature>
<feature type="compositionally biased region" description="Polar residues" evidence="1">
    <location>
        <begin position="1101"/>
        <end position="1123"/>
    </location>
</feature>
<feature type="non-terminal residue" evidence="3">
    <location>
        <position position="1975"/>
    </location>
</feature>
<feature type="domain" description="Rib" evidence="2">
    <location>
        <begin position="1492"/>
        <end position="1561"/>
    </location>
</feature>
<evidence type="ECO:0000259" key="2">
    <source>
        <dbReference type="Pfam" id="PF08428"/>
    </source>
</evidence>
<feature type="compositionally biased region" description="Polar residues" evidence="1">
    <location>
        <begin position="1417"/>
        <end position="1436"/>
    </location>
</feature>
<feature type="region of interest" description="Disordered" evidence="1">
    <location>
        <begin position="1789"/>
        <end position="1975"/>
    </location>
</feature>
<feature type="domain" description="Rib" evidence="2">
    <location>
        <begin position="1639"/>
        <end position="1714"/>
    </location>
</feature>
<feature type="domain" description="Rib" evidence="2">
    <location>
        <begin position="1867"/>
        <end position="1941"/>
    </location>
</feature>
<feature type="region of interest" description="Disordered" evidence="1">
    <location>
        <begin position="1258"/>
        <end position="1313"/>
    </location>
</feature>
<feature type="domain" description="Rib" evidence="2">
    <location>
        <begin position="1943"/>
        <end position="1975"/>
    </location>
</feature>
<gene>
    <name evidence="3" type="ORF">J2Z60_000881</name>
</gene>
<feature type="compositionally biased region" description="Polar residues" evidence="1">
    <location>
        <begin position="1642"/>
        <end position="1653"/>
    </location>
</feature>
<accession>A0ABS4MDE5</accession>
<dbReference type="EMBL" id="JAGGLU010000003">
    <property type="protein sequence ID" value="MBP2057710.1"/>
    <property type="molecule type" value="Genomic_DNA"/>
</dbReference>
<proteinExistence type="predicted"/>
<feature type="compositionally biased region" description="Polar residues" evidence="1">
    <location>
        <begin position="1199"/>
        <end position="1224"/>
    </location>
</feature>
<feature type="domain" description="Rib" evidence="2">
    <location>
        <begin position="1411"/>
        <end position="1486"/>
    </location>
</feature>
<feature type="compositionally biased region" description="Basic and acidic residues" evidence="1">
    <location>
        <begin position="1361"/>
        <end position="1376"/>
    </location>
</feature>
<feature type="domain" description="Rib" evidence="2">
    <location>
        <begin position="1563"/>
        <end position="1638"/>
    </location>
</feature>
<feature type="compositionally biased region" description="Basic and acidic residues" evidence="1">
    <location>
        <begin position="1806"/>
        <end position="1823"/>
    </location>
</feature>
<feature type="compositionally biased region" description="Polar residues" evidence="1">
    <location>
        <begin position="84"/>
        <end position="94"/>
    </location>
</feature>
<feature type="compositionally biased region" description="Polar residues" evidence="1">
    <location>
        <begin position="66"/>
        <end position="76"/>
    </location>
</feature>
<protein>
    <submittedName>
        <fullName evidence="3">Rib/alpha/Esp surface antigen-like repeat protein</fullName>
    </submittedName>
</protein>
<feature type="domain" description="Rib" evidence="2">
    <location>
        <begin position="1335"/>
        <end position="1410"/>
    </location>
</feature>
<feature type="compositionally biased region" description="Polar residues" evidence="1">
    <location>
        <begin position="1491"/>
        <end position="1502"/>
    </location>
</feature>
<dbReference type="Proteomes" id="UP001519292">
    <property type="component" value="Unassembled WGS sequence"/>
</dbReference>
<feature type="compositionally biased region" description="Basic and acidic residues" evidence="1">
    <location>
        <begin position="1578"/>
        <end position="1595"/>
    </location>
</feature>
<dbReference type="Gene3D" id="3.10.20.890">
    <property type="match status" value="1"/>
</dbReference>
<feature type="domain" description="Rib" evidence="2">
    <location>
        <begin position="1263"/>
        <end position="1333"/>
    </location>
</feature>
<feature type="compositionally biased region" description="Polar residues" evidence="1">
    <location>
        <begin position="1871"/>
        <end position="1882"/>
    </location>
</feature>
<feature type="region of interest" description="Disordered" evidence="1">
    <location>
        <begin position="1716"/>
        <end position="1768"/>
    </location>
</feature>
<feature type="compositionally biased region" description="Basic and acidic residues" evidence="1">
    <location>
        <begin position="1958"/>
        <end position="1975"/>
    </location>
</feature>
<feature type="region of interest" description="Disordered" evidence="1">
    <location>
        <begin position="1195"/>
        <end position="1224"/>
    </location>
</feature>
<evidence type="ECO:0000313" key="3">
    <source>
        <dbReference type="EMBL" id="MBP2057710.1"/>
    </source>
</evidence>
<dbReference type="InterPro" id="IPR059115">
    <property type="entry name" value="Rib"/>
</dbReference>
<feature type="domain" description="Rib" evidence="2">
    <location>
        <begin position="1791"/>
        <end position="1866"/>
    </location>
</feature>
<sequence>MKKDRFIVERQRQRYGIRKVVGKTASVLLGTTLFGVMLNSGTTVHAEVTQNAQEQTSQQSDTTQSNKQEAANSEATKATDAAVTKSTTSPTQTGGVAGGTIDGAQTESTSTTDSKKSEATTDSSKSATTTLNLSTFSASPKLSAASLTESKAAATGEDRDITGDDGTDYNNGMINADKYGKDTISLNNDNDPAKATETTTSYLNTENEQWTWGTSGYAPGSWGTTSIGKDERPEDAANGAYIRDITDAYLASGGHLNEGERRWEVVWNRQIGQQATSNPWFSLILSKDLEIKGDITMTYTHLDYFTTDNGKYNKAIVFDPKTGPKTIAVINNPGRKVFFYDDYGAGKDQYAENLQQWNYIDLQHPEKWDVSWNDHVGNLAKAYEDILRTARTGSAGNTYVNQGFTSGTDNTSNPIQFGSEPYKQGAGWIDTKVEGDKLVTKNADGSPVSLIDVGTDPKYADYALNTSNPKAAMYLGDTYTFMYNTATGYSFFGMRKAYAQFTTGKKEGVSLPDGFKSRIIAGYKSFDRTSNFRRVTEVELNNDTKNYKVVVSEMNHTNDPDLPERQFEVGVKGGKTVNTSTSAAVPISPAGYVAADTPVDGNIAQPKVHNMVYTYQTSGDAADLTASDFTLNLTNGTATDNAATNPLAASLMTLAAMPAGNSVTGTLGNGINYTITSNYDAANRTMTYNIDYTGHESELNLNVRNVTVIEGKDVPDDTTVAESTQNYAKIQPTTEDHGLIIDENGNLTGAVRGLTWTDGQTSQTITIPVTAKGTNPTTNKEESVTKNVVVTVQRALTANATQGQAVEGHEVASGQKVITSNLPNTTFTPQETNGLSVDKDGNLIGTPTDLTWTDGQTSQTVFIPVNVSNGNQQLDNPVLVPVEVIKSITPSVQLNTVIAGDPVGANTVGVNFNGGDFTVTDSDTVNGLKIDENGHLTGTPTITNGKNIQAVVIHTKVKDNLTQDVLKRDVQVVIVNKLTFDTTTKTVVEGQAAPTETVVTPNITESSIYSTATNGLSVDQNGNLTGTPTITDWKDGENSRDVEIPVVVTNPIGNILQRATGNVTVTVIRKLDATTNPATVTNNKPAESTPVVVPNMTGSTISSTPTNGLSVDENGNLTGTPSITDWKDGETERTVDIPVTVTNEFTDKDGNKTPQTVTKTVTVTVQRDLNVKVTTPNPVPENKPVIATKVVEPNLPDSEITSTPTNGLSVNKDGNLTGTPTITDWKTGEKERTVNIPVTVKNGDQEINTTVTVTVTRSQSGIYEPQGQDQTVNKNETPDASKSIANKNDLPDDTKYDWKTPVDTSTSGDKPATVVVTYPDKTTDEVNVTVHVNNDAESHEPQGQDQTVNKGETPDASKSIANKDDLPDGTKYDWKTPVDTSTSGDKDATVVVTYPDKTTDEVNVTIHVNDDAKSYEPQGQNQNVNKNETPDASKSIANKDDLPDGTKYDWKTPVDTSNSGDKPATVVVTYPDKTTDEVDVTVHVNDDSQTDDLQGQDQTVARNEQPDPEKSVANKDDLPAGTTYSWKDPIDTSTSGDKSATLVATYPDGSKDETNVTIHVLTDAEANKPQGKDQTVNKGDEPKAEDSIANKKELPDGTSYDWKTPVDTSTSGDKPATVVVTYPDKTTDEVNVTIHVNDDSESNQPQGKDQTVNKGAKPDAGDSIANKDDMPDGTSYSWKDPIDTSTSGDKPATVVVTYPDKTTDEVNVTVHVNDDAATYEPQGQDQTVNKNQTPDASKSIANKDGLPSGTEYGWKDPIDTSTSGDKPATVVVTYPDKTTDEVNVTVHVNDDAATYEPQGQDQTVNKGDKPKAEDSISNKKDLPDGTNYDWKTPVDTSTKGDKDATVVVTYPDGSTDEVPVKVHVNDDSETYEPQGQDQTVDKGQTPKAEDSITNKDDLPKDTHYDWKDPIDTTTPGDKNGTVVVTYPDGSKDEVDVNIHVNSDADKYDPQGKDQTVNKGDEPKAEDSIANKDDLP</sequence>
<feature type="region of interest" description="Disordered" evidence="1">
    <location>
        <begin position="1411"/>
        <end position="1472"/>
    </location>
</feature>
<feature type="region of interest" description="Disordered" evidence="1">
    <location>
        <begin position="1334"/>
        <end position="1387"/>
    </location>
</feature>
<feature type="compositionally biased region" description="Low complexity" evidence="1">
    <location>
        <begin position="53"/>
        <end position="65"/>
    </location>
</feature>